<proteinExistence type="inferred from homology"/>
<reference evidence="3" key="1">
    <citation type="submission" date="2020-05" db="EMBL/GenBank/DDBJ databases">
        <authorList>
            <person name="Chiriac C."/>
            <person name="Salcher M."/>
            <person name="Ghai R."/>
            <person name="Kavagutti S V."/>
        </authorList>
    </citation>
    <scope>NUCLEOTIDE SEQUENCE</scope>
</reference>
<dbReference type="GO" id="GO:0004359">
    <property type="term" value="F:glutaminase activity"/>
    <property type="evidence" value="ECO:0007669"/>
    <property type="project" value="InterPro"/>
</dbReference>
<evidence type="ECO:0000313" key="3">
    <source>
        <dbReference type="EMBL" id="CAB4601648.1"/>
    </source>
</evidence>
<organism evidence="3">
    <name type="scientific">freshwater metagenome</name>
    <dbReference type="NCBI Taxonomy" id="449393"/>
    <lineage>
        <taxon>unclassified sequences</taxon>
        <taxon>metagenomes</taxon>
        <taxon>ecological metagenomes</taxon>
    </lineage>
</organism>
<gene>
    <name evidence="3" type="ORF">UFOPK1842_00201</name>
</gene>
<dbReference type="PROSITE" id="PS51274">
    <property type="entry name" value="GATASE_COBBQ"/>
    <property type="match status" value="1"/>
</dbReference>
<dbReference type="PANTHER" id="PTHR21343">
    <property type="entry name" value="DETHIOBIOTIN SYNTHETASE"/>
    <property type="match status" value="1"/>
</dbReference>
<dbReference type="InterPro" id="IPR043702">
    <property type="entry name" value="Lipid_II_synth_GatD"/>
</dbReference>
<keyword evidence="1" id="KW-0315">Glutamine amidotransferase</keyword>
<dbReference type="SUPFAM" id="SSF52317">
    <property type="entry name" value="Class I glutamine amidotransferase-like"/>
    <property type="match status" value="1"/>
</dbReference>
<dbReference type="InterPro" id="IPR011698">
    <property type="entry name" value="GATase_3"/>
</dbReference>
<sequence length="234" mass="25116">MSQIRIIRIHNELLGTYGDQGNAEVLAFRAKFHGITATITDVGYNDPLPTNGDIYLLGGAEDAAQLLSLEALQRGDNLEILKFAIERGAVILAVCAGFQIIGNKFMANGKEVDGLGLLDVISTPGDKRFVGDIKTVSTVLGFELTGFENHMGRTILGPTAQAFAKVVSGHGNGDGKFDGAVSGNIFGTYMHGPILARNPELADLLLTRATGRKYAQISDPLALKYATWRRKVIK</sequence>
<feature type="domain" description="CobB/CobQ-like glutamine amidotransferase" evidence="2">
    <location>
        <begin position="6"/>
        <end position="198"/>
    </location>
</feature>
<accession>A0A6J6GYL2</accession>
<dbReference type="EMBL" id="CAEZUQ010000013">
    <property type="protein sequence ID" value="CAB4601648.1"/>
    <property type="molecule type" value="Genomic_DNA"/>
</dbReference>
<protein>
    <submittedName>
        <fullName evidence="3">Unannotated protein</fullName>
    </submittedName>
</protein>
<dbReference type="Gene3D" id="3.40.50.880">
    <property type="match status" value="1"/>
</dbReference>
<dbReference type="InterPro" id="IPR033949">
    <property type="entry name" value="CobQ_GATase1"/>
</dbReference>
<dbReference type="InterPro" id="IPR029062">
    <property type="entry name" value="Class_I_gatase-like"/>
</dbReference>
<evidence type="ECO:0000259" key="2">
    <source>
        <dbReference type="Pfam" id="PF07685"/>
    </source>
</evidence>
<evidence type="ECO:0000256" key="1">
    <source>
        <dbReference type="ARBA" id="ARBA00022962"/>
    </source>
</evidence>
<dbReference type="GO" id="GO:0009236">
    <property type="term" value="P:cobalamin biosynthetic process"/>
    <property type="evidence" value="ECO:0007669"/>
    <property type="project" value="InterPro"/>
</dbReference>
<dbReference type="AlphaFoldDB" id="A0A6J6GYL2"/>
<dbReference type="PANTHER" id="PTHR21343:SF9">
    <property type="entry name" value="LIPID II ISOGLUTAMINYL SYNTHASE (GLUTAMINE-HYDROLYZING) SUBUNIT GATD"/>
    <property type="match status" value="1"/>
</dbReference>
<dbReference type="Pfam" id="PF07685">
    <property type="entry name" value="GATase_3"/>
    <property type="match status" value="1"/>
</dbReference>
<dbReference type="GO" id="GO:0071555">
    <property type="term" value="P:cell wall organization"/>
    <property type="evidence" value="ECO:0007669"/>
    <property type="project" value="InterPro"/>
</dbReference>
<dbReference type="CDD" id="cd01750">
    <property type="entry name" value="GATase1_CobQ"/>
    <property type="match status" value="1"/>
</dbReference>
<name>A0A6J6GYL2_9ZZZZ</name>
<dbReference type="HAMAP" id="MF_02213">
    <property type="entry name" value="Lipid_II_synth_GatD"/>
    <property type="match status" value="1"/>
</dbReference>